<feature type="repeat" description="ANK" evidence="3">
    <location>
        <begin position="341"/>
        <end position="373"/>
    </location>
</feature>
<evidence type="ECO:0000256" key="2">
    <source>
        <dbReference type="ARBA" id="ARBA00023043"/>
    </source>
</evidence>
<dbReference type="SUPFAM" id="SSF48403">
    <property type="entry name" value="Ankyrin repeat"/>
    <property type="match status" value="1"/>
</dbReference>
<protein>
    <submittedName>
        <fullName evidence="4">Ankyrin repeat and protein kinase domain-containing protein 1 (Protein kinase PKK2) (Sugen kinase 288) (SgK288) (X-kinase)</fullName>
    </submittedName>
</protein>
<evidence type="ECO:0000256" key="3">
    <source>
        <dbReference type="PROSITE-ProRule" id="PRU00023"/>
    </source>
</evidence>
<keyword evidence="5" id="KW-1185">Reference proteome</keyword>
<accession>A0ABP0J9X3</accession>
<sequence length="625" mass="68522">MPCQSPPVSALASYARSLRTRCPEAEASPMLLPMYTVPVRDLLDMAEMEPHEELKAKGLLVVFQRSLGNAAFVSHQWVGHEHPDPEFKQMRVLQAALKYAMSSSLKHIPLDIVTELLLPGAKDMPTSELVEKDLFIWYDYFSCPQLERKPKEGERSELSKAIESIPAYVAASAFFFVLCPVIENEHLSKVFSPSTWAQRGWCRLERACCELGQNQSWIMVKAPTSLELISCPSASMGSGPPGQGEFSLAEDRKKVAPVLTTLLKRKLLQLLQAQDFVSYRVLLNQQSVYLKGLGLHGSCYKPVPGFEEKITNLEEMDSTSCLVEEFLYQNGFNTVGQRDAGGWMPLHYAALSGDSSLIHGLLAKRANPNCKTTKDQPLVGLPPLTSALSICVFFRHYEATQCLISARASLSGGSTLCTPLIAAVIADSAEGVRLLCQARCDPHRRNLVGAAAFDTACAHGTIHAVEELLLQTGGRGLDMTLALNESLTHHGGSAELVKRLLDLRADVNDQTFTWWKPGFGMGLIAMQKNLQHKCGKRTLCSKLMYHGGHGGTPLMLAMLTYQYEAAACLIAEGARLDSRNSRGWTAKDFAAGQPVPDFLLEAFEGSSEGCCRVTSIALRNACVEL</sequence>
<keyword evidence="4" id="KW-0808">Transferase</keyword>
<dbReference type="SMART" id="SM00248">
    <property type="entry name" value="ANK"/>
    <property type="match status" value="4"/>
</dbReference>
<dbReference type="InterPro" id="IPR002110">
    <property type="entry name" value="Ankyrin_rpt"/>
</dbReference>
<comment type="caution">
    <text evidence="4">The sequence shown here is derived from an EMBL/GenBank/DDBJ whole genome shotgun (WGS) entry which is preliminary data.</text>
</comment>
<dbReference type="PROSITE" id="PS50297">
    <property type="entry name" value="ANK_REP_REGION"/>
    <property type="match status" value="1"/>
</dbReference>
<keyword evidence="4" id="KW-0418">Kinase</keyword>
<dbReference type="EMBL" id="CAXAMM010006469">
    <property type="protein sequence ID" value="CAK9011162.1"/>
    <property type="molecule type" value="Genomic_DNA"/>
</dbReference>
<proteinExistence type="predicted"/>
<keyword evidence="1" id="KW-0677">Repeat</keyword>
<gene>
    <name evidence="4" type="ORF">SCF082_LOCUS10981</name>
</gene>
<keyword evidence="2 3" id="KW-0040">ANK repeat</keyword>
<evidence type="ECO:0000313" key="5">
    <source>
        <dbReference type="Proteomes" id="UP001642464"/>
    </source>
</evidence>
<evidence type="ECO:0000256" key="1">
    <source>
        <dbReference type="ARBA" id="ARBA00022737"/>
    </source>
</evidence>
<dbReference type="Gene3D" id="1.25.40.20">
    <property type="entry name" value="Ankyrin repeat-containing domain"/>
    <property type="match status" value="2"/>
</dbReference>
<organism evidence="4 5">
    <name type="scientific">Durusdinium trenchii</name>
    <dbReference type="NCBI Taxonomy" id="1381693"/>
    <lineage>
        <taxon>Eukaryota</taxon>
        <taxon>Sar</taxon>
        <taxon>Alveolata</taxon>
        <taxon>Dinophyceae</taxon>
        <taxon>Suessiales</taxon>
        <taxon>Symbiodiniaceae</taxon>
        <taxon>Durusdinium</taxon>
    </lineage>
</organism>
<evidence type="ECO:0000313" key="4">
    <source>
        <dbReference type="EMBL" id="CAK9011162.1"/>
    </source>
</evidence>
<dbReference type="PANTHER" id="PTHR24171">
    <property type="entry name" value="ANKYRIN REPEAT DOMAIN-CONTAINING PROTEIN 39-RELATED"/>
    <property type="match status" value="1"/>
</dbReference>
<feature type="repeat" description="ANK" evidence="3">
    <location>
        <begin position="549"/>
        <end position="581"/>
    </location>
</feature>
<dbReference type="Pfam" id="PF12796">
    <property type="entry name" value="Ank_2"/>
    <property type="match status" value="1"/>
</dbReference>
<dbReference type="GO" id="GO:0016301">
    <property type="term" value="F:kinase activity"/>
    <property type="evidence" value="ECO:0007669"/>
    <property type="project" value="UniProtKB-KW"/>
</dbReference>
<dbReference type="Proteomes" id="UP001642464">
    <property type="component" value="Unassembled WGS sequence"/>
</dbReference>
<reference evidence="4 5" key="1">
    <citation type="submission" date="2024-02" db="EMBL/GenBank/DDBJ databases">
        <authorList>
            <person name="Chen Y."/>
            <person name="Shah S."/>
            <person name="Dougan E. K."/>
            <person name="Thang M."/>
            <person name="Chan C."/>
        </authorList>
    </citation>
    <scope>NUCLEOTIDE SEQUENCE [LARGE SCALE GENOMIC DNA]</scope>
</reference>
<name>A0ABP0J9X3_9DINO</name>
<dbReference type="PROSITE" id="PS50088">
    <property type="entry name" value="ANK_REPEAT"/>
    <property type="match status" value="2"/>
</dbReference>
<dbReference type="InterPro" id="IPR036770">
    <property type="entry name" value="Ankyrin_rpt-contain_sf"/>
</dbReference>